<dbReference type="Proteomes" id="UP001310890">
    <property type="component" value="Unassembled WGS sequence"/>
</dbReference>
<gene>
    <name evidence="1" type="ORF">LTR62_008252</name>
</gene>
<sequence>MDMIERQKVVALNKLVREPPMQFAVSQPDDSIKLVGMTAPEGNIQHDPVTGLRRIGEVFNPWKMNSFTPKDVEETLTAWH</sequence>
<reference evidence="1" key="1">
    <citation type="submission" date="2023-08" db="EMBL/GenBank/DDBJ databases">
        <title>Black Yeasts Isolated from many extreme environments.</title>
        <authorList>
            <person name="Coleine C."/>
            <person name="Stajich J.E."/>
            <person name="Selbmann L."/>
        </authorList>
    </citation>
    <scope>NUCLEOTIDE SEQUENCE</scope>
    <source>
        <strain evidence="1">CCFEE 5401</strain>
    </source>
</reference>
<evidence type="ECO:0000313" key="2">
    <source>
        <dbReference type="Proteomes" id="UP001310890"/>
    </source>
</evidence>
<evidence type="ECO:0000313" key="1">
    <source>
        <dbReference type="EMBL" id="KAK5108512.1"/>
    </source>
</evidence>
<dbReference type="AlphaFoldDB" id="A0AAN7YNE4"/>
<comment type="caution">
    <text evidence="1">The sequence shown here is derived from an EMBL/GenBank/DDBJ whole genome shotgun (WGS) entry which is preliminary data.</text>
</comment>
<dbReference type="EMBL" id="JAVRRL010000084">
    <property type="protein sequence ID" value="KAK5108512.1"/>
    <property type="molecule type" value="Genomic_DNA"/>
</dbReference>
<accession>A0AAN7YNE4</accession>
<protein>
    <submittedName>
        <fullName evidence="1">Uncharacterized protein</fullName>
    </submittedName>
</protein>
<organism evidence="1 2">
    <name type="scientific">Meristemomyces frigidus</name>
    <dbReference type="NCBI Taxonomy" id="1508187"/>
    <lineage>
        <taxon>Eukaryota</taxon>
        <taxon>Fungi</taxon>
        <taxon>Dikarya</taxon>
        <taxon>Ascomycota</taxon>
        <taxon>Pezizomycotina</taxon>
        <taxon>Dothideomycetes</taxon>
        <taxon>Dothideomycetidae</taxon>
        <taxon>Mycosphaerellales</taxon>
        <taxon>Teratosphaeriaceae</taxon>
        <taxon>Meristemomyces</taxon>
    </lineage>
</organism>
<name>A0AAN7YNE4_9PEZI</name>
<proteinExistence type="predicted"/>